<evidence type="ECO:0000256" key="1">
    <source>
        <dbReference type="SAM" id="Phobius"/>
    </source>
</evidence>
<evidence type="ECO:0000313" key="2">
    <source>
        <dbReference type="EMBL" id="MBO0449881.1"/>
    </source>
</evidence>
<reference evidence="2 3" key="1">
    <citation type="submission" date="2021-03" db="EMBL/GenBank/DDBJ databases">
        <title>Enterococcal diversity collection.</title>
        <authorList>
            <person name="Gilmore M.S."/>
            <person name="Schwartzman J."/>
            <person name="Van Tyne D."/>
            <person name="Martin M."/>
            <person name="Earl A.M."/>
            <person name="Manson A.L."/>
            <person name="Straub T."/>
            <person name="Salamzade R."/>
            <person name="Saavedra J."/>
            <person name="Lebreton F."/>
            <person name="Prichula J."/>
            <person name="Schaufler K."/>
            <person name="Gaca A."/>
            <person name="Sgardioli B."/>
            <person name="Wagenaar J."/>
            <person name="Strong T."/>
        </authorList>
    </citation>
    <scope>NUCLEOTIDE SEQUENCE [LARGE SCALE GENOMIC DNA]</scope>
    <source>
        <strain evidence="2 3">MJM12</strain>
    </source>
</reference>
<dbReference type="Proteomes" id="UP000664256">
    <property type="component" value="Unassembled WGS sequence"/>
</dbReference>
<feature type="transmembrane region" description="Helical" evidence="1">
    <location>
        <begin position="73"/>
        <end position="99"/>
    </location>
</feature>
<proteinExistence type="predicted"/>
<sequence length="512" mass="57722">MDQELLIIDLLSGKEIILAILQQSKKQFFLFFGGLAFLVTSFFFGLGTVVYHYLQKHVMSTAAIQKIIWLHRFSNLCGGVLLSLCLIMMLFILISYFVIKSDFQNWLEKRVRRSAGFPAVIEDVDEYFLKTKKEIRLAKSDCVLLTQRFNGDKLMIGVEDLGWGLTRGRIFLLAVESRQGHVRSGKLSNKKTAGKLAIAIGMVFLIVGGLWFYVAQVTSSLQNNTAAPADLKTEVVEDSPTTGLLKQQGAAPDKIASQKNELYLDVKTHQLFQTTDQGAHWQFVPLKADWLRGGSYLLTSGEIPFGYFMEDTYQIGKDFSWYLYTTEAGDYLNLYLLISNDNGNSWQKRQIGEKVSGLRYRKVQFFENGSGIVAISKIGATSAEEVTCFITHNNVEDWYEAKSKVLNAPVQNVSFINTELGFIATRENIFYTQNAGGSYHEAVVNVEEQYLLGGLDIFQPPNEVTELTSTTLEAKFYLTKKTGHMYACLYRSNDGGQTWEFVRELSEVTPAD</sequence>
<name>A0ABS3H8W0_9ENTE</name>
<dbReference type="EMBL" id="JAFLVT010000014">
    <property type="protein sequence ID" value="MBO0449881.1"/>
    <property type="molecule type" value="Genomic_DNA"/>
</dbReference>
<keyword evidence="1" id="KW-0812">Transmembrane</keyword>
<dbReference type="InterPro" id="IPR015943">
    <property type="entry name" value="WD40/YVTN_repeat-like_dom_sf"/>
</dbReference>
<organism evidence="2 3">
    <name type="scientific">Candidatus Enterococcus myersii</name>
    <dbReference type="NCBI Taxonomy" id="2815322"/>
    <lineage>
        <taxon>Bacteria</taxon>
        <taxon>Bacillati</taxon>
        <taxon>Bacillota</taxon>
        <taxon>Bacilli</taxon>
        <taxon>Lactobacillales</taxon>
        <taxon>Enterococcaceae</taxon>
        <taxon>Enterococcus</taxon>
    </lineage>
</organism>
<keyword evidence="3" id="KW-1185">Reference proteome</keyword>
<keyword evidence="1" id="KW-0472">Membrane</keyword>
<dbReference type="Gene3D" id="2.130.10.10">
    <property type="entry name" value="YVTN repeat-like/Quinoprotein amine dehydrogenase"/>
    <property type="match status" value="1"/>
</dbReference>
<comment type="caution">
    <text evidence="2">The sequence shown here is derived from an EMBL/GenBank/DDBJ whole genome shotgun (WGS) entry which is preliminary data.</text>
</comment>
<evidence type="ECO:0000313" key="3">
    <source>
        <dbReference type="Proteomes" id="UP000664256"/>
    </source>
</evidence>
<feature type="transmembrane region" description="Helical" evidence="1">
    <location>
        <begin position="196"/>
        <end position="214"/>
    </location>
</feature>
<feature type="transmembrane region" description="Helical" evidence="1">
    <location>
        <begin position="28"/>
        <end position="53"/>
    </location>
</feature>
<dbReference type="SUPFAM" id="SSF110296">
    <property type="entry name" value="Oligoxyloglucan reducing end-specific cellobiohydrolase"/>
    <property type="match status" value="1"/>
</dbReference>
<evidence type="ECO:0008006" key="4">
    <source>
        <dbReference type="Google" id="ProtNLM"/>
    </source>
</evidence>
<accession>A0ABS3H8W0</accession>
<gene>
    <name evidence="2" type="ORF">JZO76_10055</name>
</gene>
<dbReference type="RefSeq" id="WP_206903949.1">
    <property type="nucleotide sequence ID" value="NZ_JAFLVT010000014.1"/>
</dbReference>
<keyword evidence="1" id="KW-1133">Transmembrane helix</keyword>
<protein>
    <recommendedName>
        <fullName evidence="4">Glycosyl hydrolase</fullName>
    </recommendedName>
</protein>